<name>A0A9W9RS08_9EURO</name>
<sequence length="145" mass="16480">MSLANLFLGTFIPTPISLPSHSPDSLHDDYPAARTVQSTVLQWNHSGLWYALTFKRRKEERRFSVDKSSTGVSLKETSRQEEVQRVPKGGDSEDRLLRVVRARSNIHIRQAYSTTYVRQPTTLRPSRGGKKRDGLLSTRAPQECL</sequence>
<keyword evidence="3" id="KW-1185">Reference proteome</keyword>
<feature type="region of interest" description="Disordered" evidence="1">
    <location>
        <begin position="117"/>
        <end position="145"/>
    </location>
</feature>
<dbReference type="EMBL" id="JAPZBT010000003">
    <property type="protein sequence ID" value="KAJ5365358.1"/>
    <property type="molecule type" value="Genomic_DNA"/>
</dbReference>
<proteinExistence type="predicted"/>
<dbReference type="AlphaFoldDB" id="A0A9W9RS08"/>
<accession>A0A9W9RS08</accession>
<dbReference type="RefSeq" id="XP_056576825.1">
    <property type="nucleotide sequence ID" value="XM_056725974.1"/>
</dbReference>
<comment type="caution">
    <text evidence="2">The sequence shown here is derived from an EMBL/GenBank/DDBJ whole genome shotgun (WGS) entry which is preliminary data.</text>
</comment>
<dbReference type="Proteomes" id="UP001147752">
    <property type="component" value="Unassembled WGS sequence"/>
</dbReference>
<protein>
    <submittedName>
        <fullName evidence="2">Uncharacterized protein</fullName>
    </submittedName>
</protein>
<reference evidence="2" key="1">
    <citation type="submission" date="2022-12" db="EMBL/GenBank/DDBJ databases">
        <authorList>
            <person name="Petersen C."/>
        </authorList>
    </citation>
    <scope>NUCLEOTIDE SEQUENCE</scope>
    <source>
        <strain evidence="2">IBT 3081</strain>
    </source>
</reference>
<reference evidence="2" key="2">
    <citation type="journal article" date="2023" name="IMA Fungus">
        <title>Comparative genomic study of the Penicillium genus elucidates a diverse pangenome and 15 lateral gene transfer events.</title>
        <authorList>
            <person name="Petersen C."/>
            <person name="Sorensen T."/>
            <person name="Nielsen M.R."/>
            <person name="Sondergaard T.E."/>
            <person name="Sorensen J.L."/>
            <person name="Fitzpatrick D.A."/>
            <person name="Frisvad J.C."/>
            <person name="Nielsen K.L."/>
        </authorList>
    </citation>
    <scope>NUCLEOTIDE SEQUENCE</scope>
    <source>
        <strain evidence="2">IBT 3081</strain>
    </source>
</reference>
<evidence type="ECO:0000313" key="3">
    <source>
        <dbReference type="Proteomes" id="UP001147752"/>
    </source>
</evidence>
<feature type="region of interest" description="Disordered" evidence="1">
    <location>
        <begin position="65"/>
        <end position="90"/>
    </location>
</feature>
<organism evidence="2 3">
    <name type="scientific">Penicillium concentricum</name>
    <dbReference type="NCBI Taxonomy" id="293559"/>
    <lineage>
        <taxon>Eukaryota</taxon>
        <taxon>Fungi</taxon>
        <taxon>Dikarya</taxon>
        <taxon>Ascomycota</taxon>
        <taxon>Pezizomycotina</taxon>
        <taxon>Eurotiomycetes</taxon>
        <taxon>Eurotiomycetidae</taxon>
        <taxon>Eurotiales</taxon>
        <taxon>Aspergillaceae</taxon>
        <taxon>Penicillium</taxon>
    </lineage>
</organism>
<feature type="compositionally biased region" description="Basic and acidic residues" evidence="1">
    <location>
        <begin position="76"/>
        <end position="90"/>
    </location>
</feature>
<gene>
    <name evidence="2" type="ORF">N7517_008244</name>
</gene>
<dbReference type="GeneID" id="81465157"/>
<evidence type="ECO:0000313" key="2">
    <source>
        <dbReference type="EMBL" id="KAJ5365358.1"/>
    </source>
</evidence>
<evidence type="ECO:0000256" key="1">
    <source>
        <dbReference type="SAM" id="MobiDB-lite"/>
    </source>
</evidence>